<dbReference type="EMBL" id="BSTX01000006">
    <property type="protein sequence ID" value="GLZ81513.1"/>
    <property type="molecule type" value="Genomic_DNA"/>
</dbReference>
<proteinExistence type="predicted"/>
<evidence type="ECO:0000313" key="1">
    <source>
        <dbReference type="EMBL" id="GLZ81513.1"/>
    </source>
</evidence>
<comment type="caution">
    <text evidence="1">The sequence shown here is derived from an EMBL/GenBank/DDBJ whole genome shotgun (WGS) entry which is preliminary data.</text>
</comment>
<gene>
    <name evidence="1" type="ORF">Afil01_63200</name>
</gene>
<accession>A0A9W6SSF8</accession>
<protein>
    <submittedName>
        <fullName evidence="1">Uncharacterized protein</fullName>
    </submittedName>
</protein>
<organism evidence="1 2">
    <name type="scientific">Actinorhabdospora filicis</name>
    <dbReference type="NCBI Taxonomy" id="1785913"/>
    <lineage>
        <taxon>Bacteria</taxon>
        <taxon>Bacillati</taxon>
        <taxon>Actinomycetota</taxon>
        <taxon>Actinomycetes</taxon>
        <taxon>Micromonosporales</taxon>
        <taxon>Micromonosporaceae</taxon>
        <taxon>Actinorhabdospora</taxon>
    </lineage>
</organism>
<reference evidence="1" key="1">
    <citation type="submission" date="2023-03" db="EMBL/GenBank/DDBJ databases">
        <title>Actinorhabdospora filicis NBRC 111898.</title>
        <authorList>
            <person name="Ichikawa N."/>
            <person name="Sato H."/>
            <person name="Tonouchi N."/>
        </authorList>
    </citation>
    <scope>NUCLEOTIDE SEQUENCE</scope>
    <source>
        <strain evidence="1">NBRC 111898</strain>
    </source>
</reference>
<dbReference type="RefSeq" id="WP_285666992.1">
    <property type="nucleotide sequence ID" value="NZ_BSTX01000006.1"/>
</dbReference>
<keyword evidence="2" id="KW-1185">Reference proteome</keyword>
<sequence>MSSPLTPRVVRGGITLVDAVTNAVRRVIPLQYNPDTVTRSFTVRGAGAEAGARAEALRLTGPPGQTITVDCEFDATDQLEFPEANPVVAEVGLRAQLAVLETMIYPRLDDVRRAAGLAAAGELEIAPAPAPLTLFVWSKNHITPVRLTEFTITEESYDGQLNPIRAKVHLGMRVSTINEVGTDSRAGQIAMTHHQRLEQLAARQANAGIDAIGLGRLP</sequence>
<dbReference type="Proteomes" id="UP001165079">
    <property type="component" value="Unassembled WGS sequence"/>
</dbReference>
<evidence type="ECO:0000313" key="2">
    <source>
        <dbReference type="Proteomes" id="UP001165079"/>
    </source>
</evidence>
<dbReference type="AlphaFoldDB" id="A0A9W6SSF8"/>
<name>A0A9W6SSF8_9ACTN</name>